<dbReference type="KEGG" id="clus:A9F13_30g00132"/>
<dbReference type="AlphaFoldDB" id="A0AA91PV77"/>
<evidence type="ECO:0000256" key="6">
    <source>
        <dbReference type="ARBA" id="ARBA00023242"/>
    </source>
</evidence>
<dbReference type="GO" id="GO:0005634">
    <property type="term" value="C:nucleus"/>
    <property type="evidence" value="ECO:0007669"/>
    <property type="project" value="UniProtKB-SubCell"/>
</dbReference>
<feature type="domain" description="Non-structural maintenance of chromosome element 4 C-terminal" evidence="9">
    <location>
        <begin position="242"/>
        <end position="328"/>
    </location>
</feature>
<dbReference type="Proteomes" id="UP000195602">
    <property type="component" value="Unassembled WGS sequence"/>
</dbReference>
<keyword evidence="5 7" id="KW-0234">DNA repair</keyword>
<dbReference type="PANTHER" id="PTHR16140:SF0">
    <property type="entry name" value="NON-STRUCTURAL MAINTENANCE OF CHROMOSOMES ELEMENT 4"/>
    <property type="match status" value="1"/>
</dbReference>
<dbReference type="InterPro" id="IPR029225">
    <property type="entry name" value="Nse4_Nse3-bd"/>
</dbReference>
<evidence type="ECO:0000313" key="12">
    <source>
        <dbReference type="Proteomes" id="UP000195602"/>
    </source>
</evidence>
<evidence type="ECO:0000259" key="9">
    <source>
        <dbReference type="Pfam" id="PF08743"/>
    </source>
</evidence>
<protein>
    <recommendedName>
        <fullName evidence="7">Non-structural maintenance of chromosomes element 4</fullName>
    </recommendedName>
</protein>
<evidence type="ECO:0000256" key="4">
    <source>
        <dbReference type="ARBA" id="ARBA00023172"/>
    </source>
</evidence>
<keyword evidence="6 7" id="KW-0539">Nucleus</keyword>
<dbReference type="PANTHER" id="PTHR16140">
    <property type="entry name" value="NON-STRUCTURAL MAINTENANCE OF CHROMOSOMES ELEMENT 4"/>
    <property type="match status" value="1"/>
</dbReference>
<comment type="function">
    <text evidence="7">Component of the SMC5-SMC6 complex, that promotes sister chromatid alignment after DNA damage and facilitates double-stranded DNA breaks (DSBs) repair via homologous recombination between sister chromatids.</text>
</comment>
<feature type="domain" description="Nse4/EID protein Nse3/MAGE-binding" evidence="10">
    <location>
        <begin position="86"/>
        <end position="139"/>
    </location>
</feature>
<keyword evidence="4 7" id="KW-0233">DNA recombination</keyword>
<comment type="subunit">
    <text evidence="7">Component of the SMC5-SMC6 complex.</text>
</comment>
<gene>
    <name evidence="11" type="ORF">A9F13_30g00132</name>
</gene>
<feature type="region of interest" description="Disordered" evidence="8">
    <location>
        <begin position="188"/>
        <end position="222"/>
    </location>
</feature>
<comment type="caution">
    <text evidence="11">The sequence shown here is derived from an EMBL/GenBank/DDBJ whole genome shotgun (WGS) entry which is preliminary data.</text>
</comment>
<comment type="subcellular location">
    <subcellularLocation>
        <location evidence="1 7">Nucleus</location>
    </subcellularLocation>
</comment>
<evidence type="ECO:0000313" key="11">
    <source>
        <dbReference type="EMBL" id="OVF03988.1"/>
    </source>
</evidence>
<dbReference type="InterPro" id="IPR014854">
    <property type="entry name" value="Nse4_C"/>
</dbReference>
<evidence type="ECO:0000256" key="5">
    <source>
        <dbReference type="ARBA" id="ARBA00023204"/>
    </source>
</evidence>
<sequence>MMPSANVSESQITQKIHEINTHYQNYGIGGLAEAYEEFKREVAKAEAAAYKGEAGRLVLERIKDLENLFATVTGNEVKELSMFMRDSEALKRTAEFASINAENIRYGNLGGSLSSKEYTTAVKKYMNPDALMGPQDEADVQIANQEQANEAFNSFNWSRLGHWFYSRGNVAVPSYFLYGPLATQRRRLAPRTRNVDDTLHNRDKTTAQNVSASEVQDDPEQSTSHMVRTVYGVLNERDHTSKVNLFRFFINPHSFAQSVENLFYTSFLVRDGKVIVDVDDQNVPYVKIPDEDYEDVEEGSAISHHIATFDYEAWKTLIRQFNITEPYIPHRDVEEDTYSDSDG</sequence>
<dbReference type="GO" id="GO:0006310">
    <property type="term" value="P:DNA recombination"/>
    <property type="evidence" value="ECO:0007669"/>
    <property type="project" value="UniProtKB-UniRule"/>
</dbReference>
<evidence type="ECO:0000259" key="10">
    <source>
        <dbReference type="Pfam" id="PF15412"/>
    </source>
</evidence>
<dbReference type="InterPro" id="IPR027786">
    <property type="entry name" value="Nse4/EID"/>
</dbReference>
<dbReference type="EMBL" id="LYUB02000030">
    <property type="protein sequence ID" value="OVF03988.1"/>
    <property type="molecule type" value="Genomic_DNA"/>
</dbReference>
<proteinExistence type="inferred from homology"/>
<name>A0AA91PV77_CLALS</name>
<dbReference type="GO" id="GO:0006281">
    <property type="term" value="P:DNA repair"/>
    <property type="evidence" value="ECO:0007669"/>
    <property type="project" value="UniProtKB-UniRule"/>
</dbReference>
<dbReference type="Pfam" id="PF08743">
    <property type="entry name" value="Nse4_C"/>
    <property type="match status" value="1"/>
</dbReference>
<organism evidence="11 12">
    <name type="scientific">Clavispora lusitaniae</name>
    <name type="common">Candida lusitaniae</name>
    <dbReference type="NCBI Taxonomy" id="36911"/>
    <lineage>
        <taxon>Eukaryota</taxon>
        <taxon>Fungi</taxon>
        <taxon>Dikarya</taxon>
        <taxon>Ascomycota</taxon>
        <taxon>Saccharomycotina</taxon>
        <taxon>Pichiomycetes</taxon>
        <taxon>Metschnikowiaceae</taxon>
        <taxon>Clavispora</taxon>
    </lineage>
</organism>
<keyword evidence="3 7" id="KW-0227">DNA damage</keyword>
<accession>A0AA91PV77</accession>
<comment type="similarity">
    <text evidence="2 7">Belongs to the NSE4 family.</text>
</comment>
<reference evidence="11 12" key="1">
    <citation type="submission" date="2017-04" db="EMBL/GenBank/DDBJ databases">
        <title>Draft genome of the yeast Clavispora lusitaniae type strain CBS 6936.</title>
        <authorList>
            <person name="Durrens P."/>
            <person name="Klopp C."/>
            <person name="Biteau N."/>
            <person name="Fitton-Ouhabi V."/>
            <person name="Dementhon K."/>
            <person name="Accoceberry I."/>
            <person name="Sherman D.J."/>
            <person name="Noel T."/>
        </authorList>
    </citation>
    <scope>NUCLEOTIDE SEQUENCE [LARGE SCALE GENOMIC DNA]</scope>
    <source>
        <strain evidence="11 12">CBS 6936</strain>
    </source>
</reference>
<feature type="compositionally biased region" description="Basic and acidic residues" evidence="8">
    <location>
        <begin position="193"/>
        <end position="205"/>
    </location>
</feature>
<dbReference type="GO" id="GO:0030915">
    <property type="term" value="C:Smc5-Smc6 complex"/>
    <property type="evidence" value="ECO:0007669"/>
    <property type="project" value="UniProtKB-UniRule"/>
</dbReference>
<dbReference type="Pfam" id="PF15412">
    <property type="entry name" value="Nse4-Nse3_bdg"/>
    <property type="match status" value="1"/>
</dbReference>
<evidence type="ECO:0000256" key="2">
    <source>
        <dbReference type="ARBA" id="ARBA00008997"/>
    </source>
</evidence>
<evidence type="ECO:0000256" key="1">
    <source>
        <dbReference type="ARBA" id="ARBA00004123"/>
    </source>
</evidence>
<evidence type="ECO:0000256" key="3">
    <source>
        <dbReference type="ARBA" id="ARBA00022763"/>
    </source>
</evidence>
<evidence type="ECO:0000256" key="8">
    <source>
        <dbReference type="SAM" id="MobiDB-lite"/>
    </source>
</evidence>
<evidence type="ECO:0000256" key="7">
    <source>
        <dbReference type="RuleBase" id="RU365071"/>
    </source>
</evidence>